<gene>
    <name evidence="1" type="ORF">TOT_020000760</name>
</gene>
<keyword evidence="2" id="KW-1185">Reference proteome</keyword>
<dbReference type="Proteomes" id="UP000003786">
    <property type="component" value="Chromosome 2"/>
</dbReference>
<name>J4D817_THEOR</name>
<dbReference type="OrthoDB" id="430505at2759"/>
<sequence>MMDKDIINRGFPGTDNGRPIRLINILRERFNIPRFKNTPVLTDEPQNWRANFGGADPATPYAEAMINYHNHAFTYMFFPIWWYSSRFVACDTFLETRCVRALLTKWKFVLCHTPRVK</sequence>
<accession>J4D817</accession>
<reference evidence="1 2" key="1">
    <citation type="journal article" date="2012" name="MBio">
        <title>Comparative genome analysis of three eukaryotic parasites with differing abilities to transform leukocytes reveals key mediators of Theileria-induced leukocyte transformation.</title>
        <authorList>
            <person name="Hayashida K."/>
            <person name="Hara Y."/>
            <person name="Abe T."/>
            <person name="Yamasaki C."/>
            <person name="Toyoda A."/>
            <person name="Kosuge T."/>
            <person name="Suzuki Y."/>
            <person name="Sato Y."/>
            <person name="Kawashima S."/>
            <person name="Katayama T."/>
            <person name="Wakaguri H."/>
            <person name="Inoue N."/>
            <person name="Homma K."/>
            <person name="Tada-Umezaki M."/>
            <person name="Yagi Y."/>
            <person name="Fujii Y."/>
            <person name="Habara T."/>
            <person name="Kanehisa M."/>
            <person name="Watanabe H."/>
            <person name="Ito K."/>
            <person name="Gojobori T."/>
            <person name="Sugawara H."/>
            <person name="Imanishi T."/>
            <person name="Weir W."/>
            <person name="Gardner M."/>
            <person name="Pain A."/>
            <person name="Shiels B."/>
            <person name="Hattori M."/>
            <person name="Nene V."/>
            <person name="Sugimoto C."/>
        </authorList>
    </citation>
    <scope>NUCLEOTIDE SEQUENCE [LARGE SCALE GENOMIC DNA]</scope>
    <source>
        <strain evidence="1 2">Shintoku</strain>
    </source>
</reference>
<dbReference type="GeneID" id="20714881"/>
<evidence type="ECO:0000313" key="1">
    <source>
        <dbReference type="EMBL" id="BAM40505.1"/>
    </source>
</evidence>
<organism evidence="1 2">
    <name type="scientific">Theileria orientalis strain Shintoku</name>
    <dbReference type="NCBI Taxonomy" id="869250"/>
    <lineage>
        <taxon>Eukaryota</taxon>
        <taxon>Sar</taxon>
        <taxon>Alveolata</taxon>
        <taxon>Apicomplexa</taxon>
        <taxon>Aconoidasida</taxon>
        <taxon>Piroplasmida</taxon>
        <taxon>Theileriidae</taxon>
        <taxon>Theileria</taxon>
    </lineage>
</organism>
<dbReference type="GO" id="GO:0016740">
    <property type="term" value="F:transferase activity"/>
    <property type="evidence" value="ECO:0007669"/>
    <property type="project" value="UniProtKB-KW"/>
</dbReference>
<dbReference type="AlphaFoldDB" id="J4D817"/>
<keyword evidence="1" id="KW-0808">Transferase</keyword>
<dbReference type="eggNOG" id="ENOG502SWBJ">
    <property type="taxonomic scope" value="Eukaryota"/>
</dbReference>
<dbReference type="VEuPathDB" id="PiroplasmaDB:TOT_020000760"/>
<dbReference type="EMBL" id="AP011947">
    <property type="protein sequence ID" value="BAM40505.1"/>
    <property type="molecule type" value="Genomic_DNA"/>
</dbReference>
<protein>
    <submittedName>
        <fullName evidence="1">Farnesyltransferase beta subunit</fullName>
    </submittedName>
</protein>
<evidence type="ECO:0000313" key="2">
    <source>
        <dbReference type="Proteomes" id="UP000003786"/>
    </source>
</evidence>
<dbReference type="RefSeq" id="XP_009690806.1">
    <property type="nucleotide sequence ID" value="XM_009692511.1"/>
</dbReference>
<dbReference type="KEGG" id="tot:TOT_020000760"/>
<proteinExistence type="predicted"/>